<dbReference type="Pfam" id="PF13411">
    <property type="entry name" value="MerR_1"/>
    <property type="match status" value="1"/>
</dbReference>
<dbReference type="SUPFAM" id="SSF52242">
    <property type="entry name" value="Cobalamin (vitamin B12)-binding domain"/>
    <property type="match status" value="1"/>
</dbReference>
<evidence type="ECO:0000259" key="4">
    <source>
        <dbReference type="PROSITE" id="PS50937"/>
    </source>
</evidence>
<dbReference type="STRING" id="1313296.SAMN05661091_0280"/>
<dbReference type="Pfam" id="PF02310">
    <property type="entry name" value="B12-binding"/>
    <property type="match status" value="1"/>
</dbReference>
<accession>A0A1X7GAD8</accession>
<dbReference type="AlphaFoldDB" id="A0A1X7GAD8"/>
<dbReference type="InterPro" id="IPR003759">
    <property type="entry name" value="Cbl-bd_cap"/>
</dbReference>
<dbReference type="Gene3D" id="1.10.1240.10">
    <property type="entry name" value="Methionine synthase domain"/>
    <property type="match status" value="1"/>
</dbReference>
<dbReference type="InterPro" id="IPR036594">
    <property type="entry name" value="Meth_synthase_dom"/>
</dbReference>
<dbReference type="GO" id="GO:0003677">
    <property type="term" value="F:DNA binding"/>
    <property type="evidence" value="ECO:0007669"/>
    <property type="project" value="UniProtKB-KW"/>
</dbReference>
<evidence type="ECO:0000256" key="3">
    <source>
        <dbReference type="ARBA" id="ARBA00023163"/>
    </source>
</evidence>
<evidence type="ECO:0000313" key="7">
    <source>
        <dbReference type="Proteomes" id="UP000192940"/>
    </source>
</evidence>
<dbReference type="GO" id="GO:0003700">
    <property type="term" value="F:DNA-binding transcription factor activity"/>
    <property type="evidence" value="ECO:0007669"/>
    <property type="project" value="InterPro"/>
</dbReference>
<dbReference type="PROSITE" id="PS51332">
    <property type="entry name" value="B12_BINDING"/>
    <property type="match status" value="1"/>
</dbReference>
<name>A0A1X7GAD8_9BACL</name>
<dbReference type="PROSITE" id="PS50937">
    <property type="entry name" value="HTH_MERR_2"/>
    <property type="match status" value="1"/>
</dbReference>
<sequence>MYSIKQVSTMLDMPTVTIRAWENRYGAVNPLRTESGYRMYCPEDIEDLRWLKEQVEQKGISISQAARLLKADKAAQSKAGSFPVLAPMGADEAFDQLSGQIYEALFEFQGERANKLIDYGFSIYGYDAMFYKILVPVLVRAGDAWQHGQASVAQEHFITELVSRRFLQFFHLFPIHSYLPKALSFCPDGEYHQVGLMLFSLLLRRSGLDVFYLGPNTPLDGLLHIIGAHRIGIVCISITDPDFVPKVDEFIRLTSSHYPSVRFLLGGPGFEGENTTAYPNSVLSEPPEKWQEWINRFIGRVV</sequence>
<evidence type="ECO:0000313" key="6">
    <source>
        <dbReference type="EMBL" id="SMF66667.1"/>
    </source>
</evidence>
<dbReference type="CDD" id="cd01104">
    <property type="entry name" value="HTH_MlrA-CarA"/>
    <property type="match status" value="1"/>
</dbReference>
<protein>
    <submittedName>
        <fullName evidence="6">Predicted transcriptional regulators</fullName>
    </submittedName>
</protein>
<dbReference type="Pfam" id="PF02607">
    <property type="entry name" value="B12-binding_2"/>
    <property type="match status" value="1"/>
</dbReference>
<dbReference type="Gene3D" id="3.40.50.280">
    <property type="entry name" value="Cobalamin-binding domain"/>
    <property type="match status" value="1"/>
</dbReference>
<dbReference type="PANTHER" id="PTHR30204:SF67">
    <property type="entry name" value="HTH-TYPE TRANSCRIPTIONAL REGULATOR MLRA-RELATED"/>
    <property type="match status" value="1"/>
</dbReference>
<dbReference type="SUPFAM" id="SSF46955">
    <property type="entry name" value="Putative DNA-binding domain"/>
    <property type="match status" value="1"/>
</dbReference>
<keyword evidence="7" id="KW-1185">Reference proteome</keyword>
<dbReference type="GO" id="GO:0046872">
    <property type="term" value="F:metal ion binding"/>
    <property type="evidence" value="ECO:0007669"/>
    <property type="project" value="InterPro"/>
</dbReference>
<keyword evidence="1" id="KW-0805">Transcription regulation</keyword>
<dbReference type="EMBL" id="LT840184">
    <property type="protein sequence ID" value="SMF66667.1"/>
    <property type="molecule type" value="Genomic_DNA"/>
</dbReference>
<dbReference type="SMART" id="SM00422">
    <property type="entry name" value="HTH_MERR"/>
    <property type="match status" value="1"/>
</dbReference>
<proteinExistence type="predicted"/>
<feature type="domain" description="HTH merR-type" evidence="4">
    <location>
        <begin position="1"/>
        <end position="71"/>
    </location>
</feature>
<keyword evidence="2" id="KW-0238">DNA-binding</keyword>
<dbReference type="InterPro" id="IPR006158">
    <property type="entry name" value="Cobalamin-bd"/>
</dbReference>
<dbReference type="PANTHER" id="PTHR30204">
    <property type="entry name" value="REDOX-CYCLING DRUG-SENSING TRANSCRIPTIONAL ACTIVATOR SOXR"/>
    <property type="match status" value="1"/>
</dbReference>
<evidence type="ECO:0000259" key="5">
    <source>
        <dbReference type="PROSITE" id="PS51332"/>
    </source>
</evidence>
<dbReference type="InterPro" id="IPR009061">
    <property type="entry name" value="DNA-bd_dom_put_sf"/>
</dbReference>
<organism evidence="6 7">
    <name type="scientific">Paenibacillus uliginis N3/975</name>
    <dbReference type="NCBI Taxonomy" id="1313296"/>
    <lineage>
        <taxon>Bacteria</taxon>
        <taxon>Bacillati</taxon>
        <taxon>Bacillota</taxon>
        <taxon>Bacilli</taxon>
        <taxon>Bacillales</taxon>
        <taxon>Paenibacillaceae</taxon>
        <taxon>Paenibacillus</taxon>
    </lineage>
</organism>
<evidence type="ECO:0000256" key="1">
    <source>
        <dbReference type="ARBA" id="ARBA00023015"/>
    </source>
</evidence>
<reference evidence="6 7" key="1">
    <citation type="submission" date="2017-04" db="EMBL/GenBank/DDBJ databases">
        <authorList>
            <person name="Afonso C.L."/>
            <person name="Miller P.J."/>
            <person name="Scott M.A."/>
            <person name="Spackman E."/>
            <person name="Goraichik I."/>
            <person name="Dimitrov K.M."/>
            <person name="Suarez D.L."/>
            <person name="Swayne D.E."/>
        </authorList>
    </citation>
    <scope>NUCLEOTIDE SEQUENCE [LARGE SCALE GENOMIC DNA]</scope>
    <source>
        <strain evidence="6 7">N3/975</strain>
    </source>
</reference>
<gene>
    <name evidence="6" type="ORF">SAMN05661091_0280</name>
</gene>
<keyword evidence="3" id="KW-0804">Transcription</keyword>
<dbReference type="RefSeq" id="WP_208917436.1">
    <property type="nucleotide sequence ID" value="NZ_LT840184.1"/>
</dbReference>
<evidence type="ECO:0000256" key="2">
    <source>
        <dbReference type="ARBA" id="ARBA00023125"/>
    </source>
</evidence>
<dbReference type="InterPro" id="IPR047057">
    <property type="entry name" value="MerR_fam"/>
</dbReference>
<dbReference type="InterPro" id="IPR000551">
    <property type="entry name" value="MerR-type_HTH_dom"/>
</dbReference>
<feature type="domain" description="B12-binding" evidence="5">
    <location>
        <begin position="179"/>
        <end position="302"/>
    </location>
</feature>
<dbReference type="Proteomes" id="UP000192940">
    <property type="component" value="Chromosome I"/>
</dbReference>
<dbReference type="GO" id="GO:0031419">
    <property type="term" value="F:cobalamin binding"/>
    <property type="evidence" value="ECO:0007669"/>
    <property type="project" value="InterPro"/>
</dbReference>
<dbReference type="InterPro" id="IPR036724">
    <property type="entry name" value="Cobalamin-bd_sf"/>
</dbReference>
<dbReference type="Gene3D" id="1.10.1660.10">
    <property type="match status" value="1"/>
</dbReference>